<dbReference type="RefSeq" id="WP_320184148.1">
    <property type="nucleotide sequence ID" value="NZ_CP138332.1"/>
</dbReference>
<organism evidence="1 2">
    <name type="scientific">Sphingobacterium bambusae</name>
    <dbReference type="NCBI Taxonomy" id="662858"/>
    <lineage>
        <taxon>Bacteria</taxon>
        <taxon>Pseudomonadati</taxon>
        <taxon>Bacteroidota</taxon>
        <taxon>Sphingobacteriia</taxon>
        <taxon>Sphingobacteriales</taxon>
        <taxon>Sphingobacteriaceae</taxon>
        <taxon>Sphingobacterium</taxon>
    </lineage>
</organism>
<gene>
    <name evidence="1" type="ORF">ACFS7Y_03125</name>
</gene>
<name>A0ABW6BE76_9SPHI</name>
<evidence type="ECO:0000313" key="1">
    <source>
        <dbReference type="EMBL" id="MFD2966359.1"/>
    </source>
</evidence>
<dbReference type="EMBL" id="JBHUPB010000003">
    <property type="protein sequence ID" value="MFD2966359.1"/>
    <property type="molecule type" value="Genomic_DNA"/>
</dbReference>
<proteinExistence type="predicted"/>
<accession>A0ABW6BE76</accession>
<sequence>MSRLKELKSHLKRGTVYRRKHLDQWSKSVDRDLKVLINDGTLQKIAPGMYYYPSLSAFGPAPAKEEEVIKKYLDDSRFLLISPNLYNRLGVGTTQLYNTRIVYNNKRHGEVTFGNRKFSFQRKPRFPSKITTEFLAVDLVNNLDKLAEDSDLILEKLAEKLASLNMKSLKQSISSYGSVKAKRIFASLLRETDYEHGHRLSS</sequence>
<dbReference type="Proteomes" id="UP001597525">
    <property type="component" value="Unassembled WGS sequence"/>
</dbReference>
<reference evidence="2" key="1">
    <citation type="journal article" date="2019" name="Int. J. Syst. Evol. Microbiol.">
        <title>The Global Catalogue of Microorganisms (GCM) 10K type strain sequencing project: providing services to taxonomists for standard genome sequencing and annotation.</title>
        <authorList>
            <consortium name="The Broad Institute Genomics Platform"/>
            <consortium name="The Broad Institute Genome Sequencing Center for Infectious Disease"/>
            <person name="Wu L."/>
            <person name="Ma J."/>
        </authorList>
    </citation>
    <scope>NUCLEOTIDE SEQUENCE [LARGE SCALE GENOMIC DNA]</scope>
    <source>
        <strain evidence="2">KCTC 22814</strain>
    </source>
</reference>
<keyword evidence="2" id="KW-1185">Reference proteome</keyword>
<comment type="caution">
    <text evidence="1">The sequence shown here is derived from an EMBL/GenBank/DDBJ whole genome shotgun (WGS) entry which is preliminary data.</text>
</comment>
<evidence type="ECO:0000313" key="2">
    <source>
        <dbReference type="Proteomes" id="UP001597525"/>
    </source>
</evidence>
<protein>
    <recommendedName>
        <fullName evidence="3">Transcriptional regulator, AbiEi antitoxin, Type IV TA system</fullName>
    </recommendedName>
</protein>
<evidence type="ECO:0008006" key="3">
    <source>
        <dbReference type="Google" id="ProtNLM"/>
    </source>
</evidence>